<evidence type="ECO:0000313" key="4">
    <source>
        <dbReference type="Proteomes" id="UP000307164"/>
    </source>
</evidence>
<evidence type="ECO:0000313" key="5">
    <source>
        <dbReference type="Proteomes" id="UP000307217"/>
    </source>
</evidence>
<protein>
    <submittedName>
        <fullName evidence="2">Uncharacterized protein</fullName>
    </submittedName>
</protein>
<evidence type="ECO:0000256" key="1">
    <source>
        <dbReference type="SAM" id="SignalP"/>
    </source>
</evidence>
<reference evidence="4 5" key="1">
    <citation type="submission" date="2018-01" db="EMBL/GenBank/DDBJ databases">
        <authorList>
            <person name="Paulsen S."/>
            <person name="Gram L.K."/>
        </authorList>
    </citation>
    <scope>NUCLEOTIDE SEQUENCE [LARGE SCALE GENOMIC DNA]</scope>
    <source>
        <strain evidence="2 5">S3790</strain>
        <strain evidence="3 4">S3895</strain>
    </source>
</reference>
<gene>
    <name evidence="2" type="ORF">CWC19_03065</name>
    <name evidence="3" type="ORF">CWC20_06755</name>
</gene>
<reference evidence="2" key="3">
    <citation type="submission" date="2019-09" db="EMBL/GenBank/DDBJ databases">
        <title>Co-occurence of chitin degradation, pigmentation and bioactivity in marine Pseudoalteromonas.</title>
        <authorList>
            <person name="Sonnenschein E.C."/>
            <person name="Bech P.K."/>
        </authorList>
    </citation>
    <scope>NUCLEOTIDE SEQUENCE</scope>
    <source>
        <strain evidence="2">S3790</strain>
        <strain evidence="3">S3895</strain>
    </source>
</reference>
<keyword evidence="4" id="KW-1185">Reference proteome</keyword>
<sequence>MKINTLISILSLCSFSAFSACNFDVDFTSIPQVKEQKVELSADATLYISQQVAKKLENGAVIATNVTCQHLVGQPYQLGEEYWQHYLDNAVKGLGKAGVTSLDVTIVGKDDWVYKGPQEKLEYVFDADFGGNKQEIRNLAVMIEETNSLVSFSVSGNQIAKSAIEQEFKRVVGSFKVN</sequence>
<name>A0A5S3VCQ9_9GAMM</name>
<dbReference type="PROSITE" id="PS51257">
    <property type="entry name" value="PROKAR_LIPOPROTEIN"/>
    <property type="match status" value="1"/>
</dbReference>
<feature type="chain" id="PRO_5024446029" evidence="1">
    <location>
        <begin position="20"/>
        <end position="178"/>
    </location>
</feature>
<dbReference type="AlphaFoldDB" id="A0A5S3VCQ9"/>
<dbReference type="Proteomes" id="UP000307217">
    <property type="component" value="Unassembled WGS sequence"/>
</dbReference>
<feature type="signal peptide" evidence="1">
    <location>
        <begin position="1"/>
        <end position="19"/>
    </location>
</feature>
<dbReference type="EMBL" id="PNBX01000008">
    <property type="protein sequence ID" value="TMO69989.1"/>
    <property type="molecule type" value="Genomic_DNA"/>
</dbReference>
<organism evidence="2 5">
    <name type="scientific">Pseudoalteromonas aurantia</name>
    <dbReference type="NCBI Taxonomy" id="43654"/>
    <lineage>
        <taxon>Bacteria</taxon>
        <taxon>Pseudomonadati</taxon>
        <taxon>Pseudomonadota</taxon>
        <taxon>Gammaproteobacteria</taxon>
        <taxon>Alteromonadales</taxon>
        <taxon>Pseudoalteromonadaceae</taxon>
        <taxon>Pseudoalteromonas</taxon>
    </lineage>
</organism>
<comment type="caution">
    <text evidence="2">The sequence shown here is derived from an EMBL/GenBank/DDBJ whole genome shotgun (WGS) entry which is preliminary data.</text>
</comment>
<keyword evidence="1" id="KW-0732">Signal</keyword>
<evidence type="ECO:0000313" key="2">
    <source>
        <dbReference type="EMBL" id="TMO69989.1"/>
    </source>
</evidence>
<dbReference type="OrthoDB" id="6316011at2"/>
<dbReference type="Proteomes" id="UP000307164">
    <property type="component" value="Unassembled WGS sequence"/>
</dbReference>
<evidence type="ECO:0000313" key="3">
    <source>
        <dbReference type="EMBL" id="TMO75949.1"/>
    </source>
</evidence>
<reference evidence="4 5" key="2">
    <citation type="submission" date="2019-06" db="EMBL/GenBank/DDBJ databases">
        <title>Co-occurence of chitin degradation, pigmentation and bioactivity in marine Pseudoalteromonas.</title>
        <authorList>
            <person name="Sonnenschein E.C."/>
            <person name="Bech P.K."/>
        </authorList>
    </citation>
    <scope>NUCLEOTIDE SEQUENCE [LARGE SCALE GENOMIC DNA]</scope>
    <source>
        <strain evidence="5">S3790</strain>
        <strain evidence="4">S3895</strain>
    </source>
</reference>
<proteinExistence type="predicted"/>
<dbReference type="EMBL" id="PNBW01000033">
    <property type="protein sequence ID" value="TMO75949.1"/>
    <property type="molecule type" value="Genomic_DNA"/>
</dbReference>
<dbReference type="RefSeq" id="WP_138589930.1">
    <property type="nucleotide sequence ID" value="NZ_PNBW01000033.1"/>
</dbReference>
<accession>A0A5S3VCQ9</accession>